<keyword evidence="3" id="KW-1185">Reference proteome</keyword>
<feature type="transmembrane region" description="Helical" evidence="1">
    <location>
        <begin position="12"/>
        <end position="33"/>
    </location>
</feature>
<reference evidence="2 3" key="1">
    <citation type="submission" date="2018-11" db="EMBL/GenBank/DDBJ databases">
        <title>Draft genome of Simplicispira Flexivirga sp. BO-16.</title>
        <authorList>
            <person name="Im W.T."/>
        </authorList>
    </citation>
    <scope>NUCLEOTIDE SEQUENCE [LARGE SCALE GENOMIC DNA]</scope>
    <source>
        <strain evidence="2 3">BO-16</strain>
    </source>
</reference>
<feature type="transmembrane region" description="Helical" evidence="1">
    <location>
        <begin position="45"/>
        <end position="67"/>
    </location>
</feature>
<sequence length="106" mass="11307">MSTAKPDRRRRWPWIVTGVLLVLVDLFFGAVLVEVATGSAQKDGRASGVAITCVVLALLSWLAFLCFRRAVRGGQQVVQVSSVASAPATGVSRGRRFTGTALAMVF</sequence>
<keyword evidence="1" id="KW-1133">Transmembrane helix</keyword>
<comment type="caution">
    <text evidence="2">The sequence shown here is derived from an EMBL/GenBank/DDBJ whole genome shotgun (WGS) entry which is preliminary data.</text>
</comment>
<accession>A0A3M9MHS1</accession>
<dbReference type="EMBL" id="RJJQ01000001">
    <property type="protein sequence ID" value="RNI25112.1"/>
    <property type="molecule type" value="Genomic_DNA"/>
</dbReference>
<keyword evidence="1" id="KW-0472">Membrane</keyword>
<evidence type="ECO:0000313" key="3">
    <source>
        <dbReference type="Proteomes" id="UP000271678"/>
    </source>
</evidence>
<evidence type="ECO:0000313" key="2">
    <source>
        <dbReference type="EMBL" id="RNI25112.1"/>
    </source>
</evidence>
<name>A0A3M9MHS1_9MICO</name>
<evidence type="ECO:0000256" key="1">
    <source>
        <dbReference type="SAM" id="Phobius"/>
    </source>
</evidence>
<gene>
    <name evidence="2" type="ORF">EFY87_00185</name>
</gene>
<dbReference type="AlphaFoldDB" id="A0A3M9MHS1"/>
<proteinExistence type="predicted"/>
<dbReference type="RefSeq" id="WP_148043184.1">
    <property type="nucleotide sequence ID" value="NZ_RJJQ01000001.1"/>
</dbReference>
<protein>
    <submittedName>
        <fullName evidence="2">Uncharacterized protein</fullName>
    </submittedName>
</protein>
<keyword evidence="1" id="KW-0812">Transmembrane</keyword>
<organism evidence="2 3">
    <name type="scientific">Flexivirga caeni</name>
    <dbReference type="NCBI Taxonomy" id="2294115"/>
    <lineage>
        <taxon>Bacteria</taxon>
        <taxon>Bacillati</taxon>
        <taxon>Actinomycetota</taxon>
        <taxon>Actinomycetes</taxon>
        <taxon>Micrococcales</taxon>
        <taxon>Dermacoccaceae</taxon>
        <taxon>Flexivirga</taxon>
    </lineage>
</organism>
<dbReference type="Proteomes" id="UP000271678">
    <property type="component" value="Unassembled WGS sequence"/>
</dbReference>